<accession>A0A918NBV0</accession>
<dbReference type="PROSITE" id="PS51462">
    <property type="entry name" value="NUDIX"/>
    <property type="match status" value="1"/>
</dbReference>
<keyword evidence="5" id="KW-0460">Magnesium</keyword>
<keyword evidence="4" id="KW-0378">Hydrolase</keyword>
<dbReference type="InterPro" id="IPR039121">
    <property type="entry name" value="NUDT19"/>
</dbReference>
<comment type="cofactor">
    <cofactor evidence="1">
        <name>Mn(2+)</name>
        <dbReference type="ChEBI" id="CHEBI:29035"/>
    </cofactor>
</comment>
<dbReference type="PANTHER" id="PTHR12318">
    <property type="entry name" value="TESTOSTERONE-REGULATED PROTEIN RP2"/>
    <property type="match status" value="1"/>
</dbReference>
<evidence type="ECO:0000256" key="1">
    <source>
        <dbReference type="ARBA" id="ARBA00001936"/>
    </source>
</evidence>
<evidence type="ECO:0000256" key="4">
    <source>
        <dbReference type="ARBA" id="ARBA00022801"/>
    </source>
</evidence>
<dbReference type="AlphaFoldDB" id="A0A918NBV0"/>
<evidence type="ECO:0000256" key="2">
    <source>
        <dbReference type="ARBA" id="ARBA00001946"/>
    </source>
</evidence>
<evidence type="ECO:0000256" key="5">
    <source>
        <dbReference type="ARBA" id="ARBA00022842"/>
    </source>
</evidence>
<evidence type="ECO:0000313" key="8">
    <source>
        <dbReference type="EMBL" id="GGX57015.1"/>
    </source>
</evidence>
<keyword evidence="9" id="KW-1185">Reference proteome</keyword>
<reference evidence="8 9" key="1">
    <citation type="journal article" date="2014" name="Int. J. Syst. Evol. Microbiol.">
        <title>Complete genome sequence of Corynebacterium casei LMG S-19264T (=DSM 44701T), isolated from a smear-ripened cheese.</title>
        <authorList>
            <consortium name="US DOE Joint Genome Institute (JGI-PGF)"/>
            <person name="Walter F."/>
            <person name="Albersmeier A."/>
            <person name="Kalinowski J."/>
            <person name="Ruckert C."/>
        </authorList>
    </citation>
    <scope>NUCLEOTIDE SEQUENCE [LARGE SCALE GENOMIC DNA]</scope>
    <source>
        <strain evidence="8 9">KCTC 23968</strain>
    </source>
</reference>
<dbReference type="CDD" id="cd18870">
    <property type="entry name" value="NUDIX_AcylCoAdiphos_Nudt19"/>
    <property type="match status" value="1"/>
</dbReference>
<evidence type="ECO:0000259" key="7">
    <source>
        <dbReference type="PROSITE" id="PS51462"/>
    </source>
</evidence>
<dbReference type="GO" id="GO:0016818">
    <property type="term" value="F:hydrolase activity, acting on acid anhydrides, in phosphorus-containing anhydrides"/>
    <property type="evidence" value="ECO:0007669"/>
    <property type="project" value="InterPro"/>
</dbReference>
<evidence type="ECO:0000256" key="3">
    <source>
        <dbReference type="ARBA" id="ARBA00022723"/>
    </source>
</evidence>
<comment type="cofactor">
    <cofactor evidence="2">
        <name>Mg(2+)</name>
        <dbReference type="ChEBI" id="CHEBI:18420"/>
    </cofactor>
</comment>
<dbReference type="InterPro" id="IPR000086">
    <property type="entry name" value="NUDIX_hydrolase_dom"/>
</dbReference>
<dbReference type="Gene3D" id="3.90.79.10">
    <property type="entry name" value="Nucleoside Triphosphate Pyrophosphohydrolase"/>
    <property type="match status" value="1"/>
</dbReference>
<protein>
    <recommendedName>
        <fullName evidence="7">Nudix hydrolase domain-containing protein</fullName>
    </recommendedName>
</protein>
<dbReference type="PANTHER" id="PTHR12318:SF0">
    <property type="entry name" value="ACYL-COENZYME A DIPHOSPHATASE NUDT19"/>
    <property type="match status" value="1"/>
</dbReference>
<organism evidence="8 9">
    <name type="scientific">Litorimonas cladophorae</name>
    <dbReference type="NCBI Taxonomy" id="1220491"/>
    <lineage>
        <taxon>Bacteria</taxon>
        <taxon>Pseudomonadati</taxon>
        <taxon>Pseudomonadota</taxon>
        <taxon>Alphaproteobacteria</taxon>
        <taxon>Maricaulales</taxon>
        <taxon>Robiginitomaculaceae</taxon>
    </lineage>
</organism>
<name>A0A918NBV0_9PROT</name>
<dbReference type="Proteomes" id="UP000600865">
    <property type="component" value="Unassembled WGS sequence"/>
</dbReference>
<evidence type="ECO:0000256" key="6">
    <source>
        <dbReference type="ARBA" id="ARBA00023211"/>
    </source>
</evidence>
<proteinExistence type="predicted"/>
<comment type="caution">
    <text evidence="8">The sequence shown here is derived from an EMBL/GenBank/DDBJ whole genome shotgun (WGS) entry which is preliminary data.</text>
</comment>
<dbReference type="GO" id="GO:0046872">
    <property type="term" value="F:metal ion binding"/>
    <property type="evidence" value="ECO:0007669"/>
    <property type="project" value="UniProtKB-KW"/>
</dbReference>
<keyword evidence="3" id="KW-0479">Metal-binding</keyword>
<evidence type="ECO:0000313" key="9">
    <source>
        <dbReference type="Proteomes" id="UP000600865"/>
    </source>
</evidence>
<gene>
    <name evidence="8" type="ORF">GCM10011309_02390</name>
</gene>
<sequence>MDSGPLRANYRSIHFAGTTPCIEATNSHLAPRIETVHHTLMSDPIKDSGPVLVGKMKITDGERAKRKELDRAPRPRVASTLVLTCGSRKNLKILMGQRSKRHDFMPSVYVFPGGRVDRADSFAPFAGDLSARTERILEAAYPPRRARAVALASVRETWEETGLMLGAKAKTNRNINNESYDDFRAAGLLPDLSGVEVFGRAVTPPHRHKRFDAWFFVKHLGERHPPRIKDSSELLNVGWFTFEEIEALETQRATDMMLGVLKRYLKADRPPETIFYSRAIRGEFKMLQFPEE</sequence>
<dbReference type="InterPro" id="IPR015797">
    <property type="entry name" value="NUDIX_hydrolase-like_dom_sf"/>
</dbReference>
<dbReference type="EMBL" id="BMYV01000001">
    <property type="protein sequence ID" value="GGX57015.1"/>
    <property type="molecule type" value="Genomic_DNA"/>
</dbReference>
<dbReference type="SUPFAM" id="SSF55811">
    <property type="entry name" value="Nudix"/>
    <property type="match status" value="1"/>
</dbReference>
<feature type="domain" description="Nudix hydrolase" evidence="7">
    <location>
        <begin position="73"/>
        <end position="262"/>
    </location>
</feature>
<keyword evidence="6" id="KW-0464">Manganese</keyword>